<feature type="region of interest" description="Disordered" evidence="1">
    <location>
        <begin position="161"/>
        <end position="221"/>
    </location>
</feature>
<dbReference type="VEuPathDB" id="FungiDB:BO97DRAFT_409196"/>
<dbReference type="OrthoDB" id="4526693at2759"/>
<dbReference type="EMBL" id="KZ824338">
    <property type="protein sequence ID" value="RAL07175.1"/>
    <property type="molecule type" value="Genomic_DNA"/>
</dbReference>
<keyword evidence="2" id="KW-0812">Transmembrane</keyword>
<evidence type="ECO:0000313" key="3">
    <source>
        <dbReference type="EMBL" id="RAL07175.1"/>
    </source>
</evidence>
<evidence type="ECO:0000256" key="1">
    <source>
        <dbReference type="SAM" id="MobiDB-lite"/>
    </source>
</evidence>
<name>A0A395HJ19_ASPHC</name>
<proteinExistence type="predicted"/>
<evidence type="ECO:0000256" key="2">
    <source>
        <dbReference type="SAM" id="Phobius"/>
    </source>
</evidence>
<keyword evidence="4" id="KW-1185">Reference proteome</keyword>
<dbReference type="AlphaFoldDB" id="A0A395HJ19"/>
<evidence type="ECO:0000313" key="4">
    <source>
        <dbReference type="Proteomes" id="UP000248961"/>
    </source>
</evidence>
<reference evidence="3 4" key="1">
    <citation type="submission" date="2018-02" db="EMBL/GenBank/DDBJ databases">
        <title>The genomes of Aspergillus section Nigri reveals drivers in fungal speciation.</title>
        <authorList>
            <consortium name="DOE Joint Genome Institute"/>
            <person name="Vesth T.C."/>
            <person name="Nybo J."/>
            <person name="Theobald S."/>
            <person name="Brandl J."/>
            <person name="Frisvad J.C."/>
            <person name="Nielsen K.F."/>
            <person name="Lyhne E.K."/>
            <person name="Kogle M.E."/>
            <person name="Kuo A."/>
            <person name="Riley R."/>
            <person name="Clum A."/>
            <person name="Nolan M."/>
            <person name="Lipzen A."/>
            <person name="Salamov A."/>
            <person name="Henrissat B."/>
            <person name="Wiebenga A."/>
            <person name="De vries R.P."/>
            <person name="Grigoriev I.V."/>
            <person name="Mortensen U.H."/>
            <person name="Andersen M.R."/>
            <person name="Baker S.E."/>
        </authorList>
    </citation>
    <scope>NUCLEOTIDE SEQUENCE [LARGE SCALE GENOMIC DNA]</scope>
    <source>
        <strain evidence="3 4">CBS 101889</strain>
    </source>
</reference>
<dbReference type="GeneID" id="37200299"/>
<protein>
    <submittedName>
        <fullName evidence="3">Uncharacterized protein</fullName>
    </submittedName>
</protein>
<accession>A0A395HJ19</accession>
<feature type="transmembrane region" description="Helical" evidence="2">
    <location>
        <begin position="14"/>
        <end position="35"/>
    </location>
</feature>
<gene>
    <name evidence="3" type="ORF">BO97DRAFT_409196</name>
</gene>
<dbReference type="Proteomes" id="UP000248961">
    <property type="component" value="Unassembled WGS sequence"/>
</dbReference>
<sequence>MRCENVKTAIPKNIQIVSLGFVYSAACIVCVLLLLQRIRRRRLGFAPSKRRMDPLSSSLEKGGGEVPPGAVGQGYSVTYLQDPISDSVGALPSACDVLQPLSHLSQLPSSGYLAAVLARERSSWMQQTYPPEKPALQTSGDADMEATVISSVCQDNLGGLSSERLSGGSMIPKAPQRTGSSPVGWRTESQEPPLSVAESSGPHPSRKSGHAVQYMQEANEEGVRTWRRVVVEYS</sequence>
<organism evidence="3 4">
    <name type="scientific">Aspergillus homomorphus (strain CBS 101889)</name>
    <dbReference type="NCBI Taxonomy" id="1450537"/>
    <lineage>
        <taxon>Eukaryota</taxon>
        <taxon>Fungi</taxon>
        <taxon>Dikarya</taxon>
        <taxon>Ascomycota</taxon>
        <taxon>Pezizomycotina</taxon>
        <taxon>Eurotiomycetes</taxon>
        <taxon>Eurotiomycetidae</taxon>
        <taxon>Eurotiales</taxon>
        <taxon>Aspergillaceae</taxon>
        <taxon>Aspergillus</taxon>
        <taxon>Aspergillus subgen. Circumdati</taxon>
    </lineage>
</organism>
<keyword evidence="2" id="KW-1133">Transmembrane helix</keyword>
<keyword evidence="2" id="KW-0472">Membrane</keyword>
<dbReference type="RefSeq" id="XP_025546329.1">
    <property type="nucleotide sequence ID" value="XM_025696010.1"/>
</dbReference>